<dbReference type="GO" id="GO:0006508">
    <property type="term" value="P:proteolysis"/>
    <property type="evidence" value="ECO:0007669"/>
    <property type="project" value="UniProtKB-KW"/>
</dbReference>
<dbReference type="CDD" id="cd06097">
    <property type="entry name" value="Aspergillopepsin_like"/>
    <property type="match status" value="1"/>
</dbReference>
<dbReference type="Proteomes" id="UP000265663">
    <property type="component" value="Unassembled WGS sequence"/>
</dbReference>
<dbReference type="PROSITE" id="PS51767">
    <property type="entry name" value="PEPTIDASE_A1"/>
    <property type="match status" value="1"/>
</dbReference>
<keyword evidence="3" id="KW-0064">Aspartyl protease</keyword>
<dbReference type="SUPFAM" id="SSF50630">
    <property type="entry name" value="Acid proteases"/>
    <property type="match status" value="1"/>
</dbReference>
<evidence type="ECO:0000256" key="4">
    <source>
        <dbReference type="ARBA" id="ARBA00022801"/>
    </source>
</evidence>
<dbReference type="OrthoDB" id="2747330at2759"/>
<keyword evidence="4" id="KW-0378">Hydrolase</keyword>
<feature type="compositionally biased region" description="Basic residues" evidence="6">
    <location>
        <begin position="75"/>
        <end position="84"/>
    </location>
</feature>
<comment type="similarity">
    <text evidence="1">Belongs to the peptidase A1 family.</text>
</comment>
<sequence length="474" mass="51255">MPCLFTPHIMASLQRLAVQRSPAYKAVGTKSYCYAMTKYGFHPTKPGPYFQAKVMTQQGKFGRVGGRMRTHYVLRKHKHHHHHASTPGSAPSQPAPSDPSSSDPAPSDGSTAGEVPAEDIQNDSLYLCEVGVGTPEQKLYLDFDTGSSDLWVWSTELPKNILSSANPANQQVAFDPSKSSTFKKLDGETWKISYGDSSSASGDVGTDVINLGGLKVENQAIELAKELSQQFAQGNGSGLLGLAFDTINTVTPTQQKTPVDNIITQNEGKPQVFTAYLGSWRDTNEADKGESFYTFGFIDQDVIKAAGATKPNYATIDSSQGFWQLQSTSATINGTTVERSGNTSIMDTGTTLCLVDDALVEAVYKAIPGSKYDNDQQGYVFPASTTADQLPEVKLAIGDDMVTFQKEDLGFADAGNGMVYGSIQSRGSMNMDIYGDAVLKAMYAIFDMNNGKPQFGWVQRKEATQNTTVPPSQQ</sequence>
<feature type="active site" evidence="5">
    <location>
        <position position="347"/>
    </location>
</feature>
<dbReference type="InterPro" id="IPR034163">
    <property type="entry name" value="Aspergillopepsin-like_cat_dom"/>
</dbReference>
<reference evidence="8 9" key="1">
    <citation type="journal article" date="2014" name="PLoS ONE">
        <title>De novo Genome Assembly of the Fungal Plant Pathogen Pyrenophora semeniperda.</title>
        <authorList>
            <person name="Soliai M.M."/>
            <person name="Meyer S.E."/>
            <person name="Udall J.A."/>
            <person name="Elzinga D.E."/>
            <person name="Hermansen R.A."/>
            <person name="Bodily P.M."/>
            <person name="Hart A.A."/>
            <person name="Coleman C.E."/>
        </authorList>
    </citation>
    <scope>NUCLEOTIDE SEQUENCE [LARGE SCALE GENOMIC DNA]</scope>
    <source>
        <strain evidence="8 9">CCB06</strain>
        <tissue evidence="8">Mycelium</tissue>
    </source>
</reference>
<dbReference type="PANTHER" id="PTHR47966:SF1">
    <property type="entry name" value="ASPARTYL PROTEINASE"/>
    <property type="match status" value="1"/>
</dbReference>
<protein>
    <submittedName>
        <fullName evidence="8">Aspartic endopeptidase</fullName>
    </submittedName>
</protein>
<organism evidence="8 9">
    <name type="scientific">Pyrenophora seminiperda CCB06</name>
    <dbReference type="NCBI Taxonomy" id="1302712"/>
    <lineage>
        <taxon>Eukaryota</taxon>
        <taxon>Fungi</taxon>
        <taxon>Dikarya</taxon>
        <taxon>Ascomycota</taxon>
        <taxon>Pezizomycotina</taxon>
        <taxon>Dothideomycetes</taxon>
        <taxon>Pleosporomycetidae</taxon>
        <taxon>Pleosporales</taxon>
        <taxon>Pleosporineae</taxon>
        <taxon>Pleosporaceae</taxon>
        <taxon>Pyrenophora</taxon>
    </lineage>
</organism>
<evidence type="ECO:0000256" key="6">
    <source>
        <dbReference type="SAM" id="MobiDB-lite"/>
    </source>
</evidence>
<dbReference type="PRINTS" id="PR00792">
    <property type="entry name" value="PEPSIN"/>
</dbReference>
<evidence type="ECO:0000256" key="5">
    <source>
        <dbReference type="PIRSR" id="PIRSR601461-1"/>
    </source>
</evidence>
<accession>A0A3M7M3U7</accession>
<dbReference type="EMBL" id="KE747817">
    <property type="protein sequence ID" value="RMZ69142.1"/>
    <property type="molecule type" value="Genomic_DNA"/>
</dbReference>
<proteinExistence type="inferred from homology"/>
<evidence type="ECO:0000313" key="9">
    <source>
        <dbReference type="Proteomes" id="UP000265663"/>
    </source>
</evidence>
<keyword evidence="2" id="KW-0645">Protease</keyword>
<feature type="compositionally biased region" description="Low complexity" evidence="6">
    <location>
        <begin position="98"/>
        <end position="112"/>
    </location>
</feature>
<name>A0A3M7M3U7_9PLEO</name>
<dbReference type="Pfam" id="PF00026">
    <property type="entry name" value="Asp"/>
    <property type="match status" value="1"/>
</dbReference>
<feature type="domain" description="Peptidase A1" evidence="7">
    <location>
        <begin position="126"/>
        <end position="456"/>
    </location>
</feature>
<evidence type="ECO:0000313" key="8">
    <source>
        <dbReference type="EMBL" id="RMZ69142.1"/>
    </source>
</evidence>
<dbReference type="InterPro" id="IPR001461">
    <property type="entry name" value="Aspartic_peptidase_A1"/>
</dbReference>
<gene>
    <name evidence="8" type="ORF">GMOD_00003067</name>
</gene>
<dbReference type="AlphaFoldDB" id="A0A3M7M3U7"/>
<feature type="active site" evidence="5">
    <location>
        <position position="144"/>
    </location>
</feature>
<evidence type="ECO:0000256" key="2">
    <source>
        <dbReference type="ARBA" id="ARBA00022670"/>
    </source>
</evidence>
<dbReference type="Gene3D" id="2.40.70.10">
    <property type="entry name" value="Acid Proteases"/>
    <property type="match status" value="2"/>
</dbReference>
<keyword evidence="9" id="KW-1185">Reference proteome</keyword>
<feature type="region of interest" description="Disordered" evidence="6">
    <location>
        <begin position="75"/>
        <end position="116"/>
    </location>
</feature>
<evidence type="ECO:0000256" key="3">
    <source>
        <dbReference type="ARBA" id="ARBA00022750"/>
    </source>
</evidence>
<dbReference type="PANTHER" id="PTHR47966">
    <property type="entry name" value="BETA-SITE APP-CLEAVING ENZYME, ISOFORM A-RELATED"/>
    <property type="match status" value="1"/>
</dbReference>
<dbReference type="InterPro" id="IPR021109">
    <property type="entry name" value="Peptidase_aspartic_dom_sf"/>
</dbReference>
<evidence type="ECO:0000256" key="1">
    <source>
        <dbReference type="ARBA" id="ARBA00007447"/>
    </source>
</evidence>
<dbReference type="GO" id="GO:0004190">
    <property type="term" value="F:aspartic-type endopeptidase activity"/>
    <property type="evidence" value="ECO:0007669"/>
    <property type="project" value="UniProtKB-KW"/>
</dbReference>
<dbReference type="FunFam" id="2.40.70.10:FF:000092">
    <property type="entry name" value="Aspartic endopeptidase (AP1)"/>
    <property type="match status" value="1"/>
</dbReference>
<dbReference type="InterPro" id="IPR033121">
    <property type="entry name" value="PEPTIDASE_A1"/>
</dbReference>
<evidence type="ECO:0000259" key="7">
    <source>
        <dbReference type="PROSITE" id="PS51767"/>
    </source>
</evidence>